<name>A0ABP0TZH7_9BRYO</name>
<evidence type="ECO:0000313" key="3">
    <source>
        <dbReference type="Proteomes" id="UP001497512"/>
    </source>
</evidence>
<sequence length="267" mass="29137">MGITSFGWSRPAIASNRAAAHGYSNYSNSSKRFCGSEVNRINSNLPNTSLGLQGQLVGRGGEGYNLRSCSQIDMSGVVDDVWNDNLSIGSCVVQKPGNHSSNIIYGGDVDHERLHRGFVTTGGGLPERRGDDHSRSQSLYAGAGSGVNYGRISSAVGVHHDHRRQPARSVPKFGSIGVATGKNLAIANARINEKLAHLSADLRHNLFCVMHRRVLRLAAEESNIAIKSVATERRRQEDAKAREVARKQQQLVRQQQAWPSQQPAHHF</sequence>
<protein>
    <submittedName>
        <fullName evidence="2">Uncharacterized protein</fullName>
    </submittedName>
</protein>
<evidence type="ECO:0000256" key="1">
    <source>
        <dbReference type="SAM" id="MobiDB-lite"/>
    </source>
</evidence>
<keyword evidence="3" id="KW-1185">Reference proteome</keyword>
<dbReference type="Proteomes" id="UP001497512">
    <property type="component" value="Chromosome 17"/>
</dbReference>
<feature type="region of interest" description="Disordered" evidence="1">
    <location>
        <begin position="245"/>
        <end position="267"/>
    </location>
</feature>
<feature type="compositionally biased region" description="Polar residues" evidence="1">
    <location>
        <begin position="257"/>
        <end position="267"/>
    </location>
</feature>
<gene>
    <name evidence="2" type="ORF">CSSPTR1EN2_LOCUS9586</name>
</gene>
<reference evidence="2" key="1">
    <citation type="submission" date="2024-02" db="EMBL/GenBank/DDBJ databases">
        <authorList>
            <consortium name="ELIXIR-Norway"/>
            <consortium name="Elixir Norway"/>
        </authorList>
    </citation>
    <scope>NUCLEOTIDE SEQUENCE</scope>
</reference>
<evidence type="ECO:0000313" key="2">
    <source>
        <dbReference type="EMBL" id="CAK9209243.1"/>
    </source>
</evidence>
<dbReference type="EMBL" id="OZ019909">
    <property type="protein sequence ID" value="CAK9209243.1"/>
    <property type="molecule type" value="Genomic_DNA"/>
</dbReference>
<feature type="region of interest" description="Disordered" evidence="1">
    <location>
        <begin position="121"/>
        <end position="142"/>
    </location>
</feature>
<proteinExistence type="predicted"/>
<accession>A0ABP0TZH7</accession>
<organism evidence="2 3">
    <name type="scientific">Sphagnum troendelagicum</name>
    <dbReference type="NCBI Taxonomy" id="128251"/>
    <lineage>
        <taxon>Eukaryota</taxon>
        <taxon>Viridiplantae</taxon>
        <taxon>Streptophyta</taxon>
        <taxon>Embryophyta</taxon>
        <taxon>Bryophyta</taxon>
        <taxon>Sphagnophytina</taxon>
        <taxon>Sphagnopsida</taxon>
        <taxon>Sphagnales</taxon>
        <taxon>Sphagnaceae</taxon>
        <taxon>Sphagnum</taxon>
    </lineage>
</organism>
<feature type="compositionally biased region" description="Basic and acidic residues" evidence="1">
    <location>
        <begin position="126"/>
        <end position="135"/>
    </location>
</feature>